<organism evidence="2 3">
    <name type="scientific">Rhizoctonia solani</name>
    <dbReference type="NCBI Taxonomy" id="456999"/>
    <lineage>
        <taxon>Eukaryota</taxon>
        <taxon>Fungi</taxon>
        <taxon>Dikarya</taxon>
        <taxon>Basidiomycota</taxon>
        <taxon>Agaricomycotina</taxon>
        <taxon>Agaricomycetes</taxon>
        <taxon>Cantharellales</taxon>
        <taxon>Ceratobasidiaceae</taxon>
        <taxon>Rhizoctonia</taxon>
    </lineage>
</organism>
<gene>
    <name evidence="2" type="ORF">RDB_LOCUS79612</name>
</gene>
<dbReference type="AlphaFoldDB" id="A0A8H3CJN3"/>
<evidence type="ECO:0000313" key="3">
    <source>
        <dbReference type="Proteomes" id="UP000663850"/>
    </source>
</evidence>
<feature type="compositionally biased region" description="Polar residues" evidence="1">
    <location>
        <begin position="163"/>
        <end position="179"/>
    </location>
</feature>
<evidence type="ECO:0000256" key="1">
    <source>
        <dbReference type="SAM" id="MobiDB-lite"/>
    </source>
</evidence>
<proteinExistence type="predicted"/>
<name>A0A8H3CJN3_9AGAM</name>
<accession>A0A8H3CJN3</accession>
<feature type="compositionally biased region" description="Polar residues" evidence="1">
    <location>
        <begin position="12"/>
        <end position="24"/>
    </location>
</feature>
<feature type="region of interest" description="Disordered" evidence="1">
    <location>
        <begin position="1"/>
        <end position="24"/>
    </location>
</feature>
<feature type="compositionally biased region" description="Basic and acidic residues" evidence="1">
    <location>
        <begin position="1"/>
        <end position="10"/>
    </location>
</feature>
<reference evidence="2" key="1">
    <citation type="submission" date="2021-01" db="EMBL/GenBank/DDBJ databases">
        <authorList>
            <person name="Kaushik A."/>
        </authorList>
    </citation>
    <scope>NUCLEOTIDE SEQUENCE</scope>
    <source>
        <strain evidence="2">Type strain: AG8-Rh-89/</strain>
    </source>
</reference>
<protein>
    <submittedName>
        <fullName evidence="2">Uncharacterized protein</fullName>
    </submittedName>
</protein>
<dbReference type="EMBL" id="CAJMWZ010004173">
    <property type="protein sequence ID" value="CAE6485949.1"/>
    <property type="molecule type" value="Genomic_DNA"/>
</dbReference>
<feature type="compositionally biased region" description="Polar residues" evidence="1">
    <location>
        <begin position="137"/>
        <end position="154"/>
    </location>
</feature>
<sequence>MPPIRQHEALDPSSTASSQSNGTGAKNVWFYMTGAKTSTRPQGDELQRYVEEDNQRQRSGLTYQRPQESRIRCVVCLLEKDKWQTWHNRAGPIAKILRQHLDGRHAIICTDDVGDQSAEPQQSAKPTGSLGAKDQSESAPSSTKSATTEKSQSPVEAPRSSRSKVTSQPTTANFPTPVSSEGPEQPQHGESSKHRSRAPKSVEKLRAELDRVKAECEQAKAERDKEARERRLLKEEVRRLKEAERARDEELLRVSDLLSSSLLALVKK</sequence>
<comment type="caution">
    <text evidence="2">The sequence shown here is derived from an EMBL/GenBank/DDBJ whole genome shotgun (WGS) entry which is preliminary data.</text>
</comment>
<feature type="region of interest" description="Disordered" evidence="1">
    <location>
        <begin position="114"/>
        <end position="206"/>
    </location>
</feature>
<evidence type="ECO:0000313" key="2">
    <source>
        <dbReference type="EMBL" id="CAE6485949.1"/>
    </source>
</evidence>
<dbReference type="Proteomes" id="UP000663850">
    <property type="component" value="Unassembled WGS sequence"/>
</dbReference>